<evidence type="ECO:0000256" key="1">
    <source>
        <dbReference type="ARBA" id="ARBA00004571"/>
    </source>
</evidence>
<evidence type="ECO:0000259" key="8">
    <source>
        <dbReference type="SMART" id="SM00965"/>
    </source>
</evidence>
<keyword evidence="5 7" id="KW-0472">Membrane</keyword>
<dbReference type="Proteomes" id="UP000435036">
    <property type="component" value="Unassembled WGS sequence"/>
</dbReference>
<comment type="caution">
    <text evidence="9">The sequence shown here is derived from an EMBL/GenBank/DDBJ whole genome shotgun (WGS) entry which is preliminary data.</text>
</comment>
<comment type="subcellular location">
    <subcellularLocation>
        <location evidence="1 7">Cell outer membrane</location>
        <topology evidence="1 7">Multi-pass membrane protein</topology>
    </subcellularLocation>
</comment>
<dbReference type="Pfam" id="PF13715">
    <property type="entry name" value="CarbopepD_reg_2"/>
    <property type="match status" value="1"/>
</dbReference>
<dbReference type="InterPro" id="IPR012910">
    <property type="entry name" value="Plug_dom"/>
</dbReference>
<dbReference type="InterPro" id="IPR039426">
    <property type="entry name" value="TonB-dep_rcpt-like"/>
</dbReference>
<reference evidence="9 10" key="1">
    <citation type="submission" date="2019-12" db="EMBL/GenBank/DDBJ databases">
        <authorList>
            <person name="Dong K."/>
        </authorList>
    </citation>
    <scope>NUCLEOTIDE SEQUENCE [LARGE SCALE GENOMIC DNA]</scope>
    <source>
        <strain evidence="9 10">JCM 31225</strain>
    </source>
</reference>
<dbReference type="RefSeq" id="WP_160368789.1">
    <property type="nucleotide sequence ID" value="NZ_WSQA01000005.1"/>
</dbReference>
<dbReference type="InterPro" id="IPR008969">
    <property type="entry name" value="CarboxyPept-like_regulatory"/>
</dbReference>
<evidence type="ECO:0000256" key="7">
    <source>
        <dbReference type="PROSITE-ProRule" id="PRU01360"/>
    </source>
</evidence>
<dbReference type="Gene3D" id="2.60.40.1120">
    <property type="entry name" value="Carboxypeptidase-like, regulatory domain"/>
    <property type="match status" value="1"/>
</dbReference>
<organism evidence="9 10">
    <name type="scientific">Sphingobacterium humi</name>
    <dbReference type="NCBI Taxonomy" id="1796905"/>
    <lineage>
        <taxon>Bacteria</taxon>
        <taxon>Pseudomonadati</taxon>
        <taxon>Bacteroidota</taxon>
        <taxon>Sphingobacteriia</taxon>
        <taxon>Sphingobacteriales</taxon>
        <taxon>Sphingobacteriaceae</taxon>
        <taxon>Sphingobacterium</taxon>
    </lineage>
</organism>
<dbReference type="NCBIfam" id="TIGR04057">
    <property type="entry name" value="SusC_RagA_signa"/>
    <property type="match status" value="1"/>
</dbReference>
<keyword evidence="3 7" id="KW-1134">Transmembrane beta strand</keyword>
<evidence type="ECO:0000256" key="2">
    <source>
        <dbReference type="ARBA" id="ARBA00022448"/>
    </source>
</evidence>
<dbReference type="GO" id="GO:0009279">
    <property type="term" value="C:cell outer membrane"/>
    <property type="evidence" value="ECO:0007669"/>
    <property type="project" value="UniProtKB-SubCell"/>
</dbReference>
<evidence type="ECO:0000256" key="3">
    <source>
        <dbReference type="ARBA" id="ARBA00022452"/>
    </source>
</evidence>
<evidence type="ECO:0000256" key="6">
    <source>
        <dbReference type="ARBA" id="ARBA00023237"/>
    </source>
</evidence>
<dbReference type="InterPro" id="IPR011662">
    <property type="entry name" value="Secretin/TonB_short_N"/>
</dbReference>
<protein>
    <submittedName>
        <fullName evidence="9">SusC/RagA family TonB-linked outer membrane protein</fullName>
    </submittedName>
</protein>
<dbReference type="Gene3D" id="3.55.50.30">
    <property type="match status" value="1"/>
</dbReference>
<comment type="similarity">
    <text evidence="7">Belongs to the TonB-dependent receptor family.</text>
</comment>
<dbReference type="AlphaFoldDB" id="A0A6N8KY76"/>
<dbReference type="OrthoDB" id="9768177at2"/>
<dbReference type="Pfam" id="PF07715">
    <property type="entry name" value="Plug"/>
    <property type="match status" value="1"/>
</dbReference>
<keyword evidence="10" id="KW-1185">Reference proteome</keyword>
<dbReference type="NCBIfam" id="TIGR04056">
    <property type="entry name" value="OMP_RagA_SusC"/>
    <property type="match status" value="1"/>
</dbReference>
<keyword evidence="2 7" id="KW-0813">Transport</keyword>
<dbReference type="FunFam" id="2.170.130.10:FF:000003">
    <property type="entry name" value="SusC/RagA family TonB-linked outer membrane protein"/>
    <property type="match status" value="1"/>
</dbReference>
<evidence type="ECO:0000256" key="4">
    <source>
        <dbReference type="ARBA" id="ARBA00022692"/>
    </source>
</evidence>
<dbReference type="Pfam" id="PF07660">
    <property type="entry name" value="STN"/>
    <property type="match status" value="1"/>
</dbReference>
<evidence type="ECO:0000313" key="9">
    <source>
        <dbReference type="EMBL" id="MVZ62047.1"/>
    </source>
</evidence>
<dbReference type="SMART" id="SM00965">
    <property type="entry name" value="STN"/>
    <property type="match status" value="1"/>
</dbReference>
<gene>
    <name evidence="9" type="ORF">GQF63_08450</name>
</gene>
<dbReference type="InterPro" id="IPR036942">
    <property type="entry name" value="Beta-barrel_TonB_sf"/>
</dbReference>
<dbReference type="SUPFAM" id="SSF49464">
    <property type="entry name" value="Carboxypeptidase regulatory domain-like"/>
    <property type="match status" value="1"/>
</dbReference>
<sequence length="1142" mass="127777">MKSNTHIYRIPWRLMRKKWRHSLLMFSVVICYTLFSAFSYGQRITFTYKNVSLEQVLNHIKKSTGYDFLYNSKLIPNNKRITLSVKDADLESVLDQCLAPFQLSYEIQDKTVLIRPAAKQASANQPSIMTAQTQQSVQGTVKDAQGQPIQNVTVRIKGTSIQTKTDQQGNFQLTFPAGGGSTVEFTSIGFATQERPVSTAAMQIILEAATDEIDEVVVVGYGAQKKIHVTGSVAQINQEELTRAPMTNVSNMLTGKLPGLISRQTSGLPGSDQANMTIRGFGTFNDSSPLLLVDGVERPFNNIDPSDIESVTILKDAAAAAVYGVKAAHGVILVKTKRGSANDDVTIRYNNSFSFSNNTRFPEFLNGVDYAKWHNRARELDGSNGYFSDEDIEKIKNGDPDGKLGNTDWLGLLFKDYGLNKQHNISAYGGNQKTQYYISAGLMDQDGIVPNASFKRYNVRSNVDVNIRNEVKLAINVAGRKEDIAHPGFAIAPNNGYNPITQAIRALPIIPDTYNDIPTATGSSASTWNPIMAANESGFNKNNRYVFESSLDLSYEIPYIDGLRASIFGNYDHNFTENRNFLQSYYLNKYNVATGQYVRARADGTSELSSLFQGSSNGALMTVRPTLQYDTKINNHSIGALFLYEYRQTRGSSFQASRRDFLINDIPELSFAQEDVANSIRGSSTQTKIAGYVGRFNYGYADKYLAEFSFRYDGSYKFHTDHRWGFFPSLSLGWVLSKENFFQSDKVDYLKLRMSAGELGKDNLEAFLYKSFFAFTTTPVYAFGTSPLANYALYATNSVPSFDLTWEKTRVINAGAEATLFNGKLNAEFDVFYKYTYDILQGIAGVYPPSISNNYRTLENSGEVSARGFELALTHSNRINDFGYSIKGNLSWARNKVLKRTQSENVPSWQNIIGQPLGGVYGFEALGLYQTQEQIDNRPTGPGGVQRLGDLMYNDYNGDGKIDTYDQVRIARSATPEMMFALAPDFSWKNLHFGFQLQGAAISNVLISGLYPNGTMDQTEFARAFYGGGNAPYYLVEGSWTPENTNAKYPRLGEAWNGNNGWTSSWWVYNGAYLRLRQAYLAYSLPKQVIEKLRFKEVKLSVSGNNLFTFDYLKYMDPEMPSNNNGYYPQQRTINFGIDVSF</sequence>
<dbReference type="PROSITE" id="PS52016">
    <property type="entry name" value="TONB_DEPENDENT_REC_3"/>
    <property type="match status" value="1"/>
</dbReference>
<dbReference type="Gene3D" id="2.170.130.10">
    <property type="entry name" value="TonB-dependent receptor, plug domain"/>
    <property type="match status" value="1"/>
</dbReference>
<dbReference type="InterPro" id="IPR023997">
    <property type="entry name" value="TonB-dep_OMP_SusC/RagA_CS"/>
</dbReference>
<keyword evidence="4 7" id="KW-0812">Transmembrane</keyword>
<evidence type="ECO:0000256" key="5">
    <source>
        <dbReference type="ARBA" id="ARBA00023136"/>
    </source>
</evidence>
<dbReference type="SUPFAM" id="SSF56935">
    <property type="entry name" value="Porins"/>
    <property type="match status" value="1"/>
</dbReference>
<name>A0A6N8KY76_9SPHI</name>
<dbReference type="Gene3D" id="2.40.170.20">
    <property type="entry name" value="TonB-dependent receptor, beta-barrel domain"/>
    <property type="match status" value="1"/>
</dbReference>
<feature type="domain" description="Secretin/TonB short N-terminal" evidence="8">
    <location>
        <begin position="66"/>
        <end position="117"/>
    </location>
</feature>
<proteinExistence type="inferred from homology"/>
<dbReference type="InterPro" id="IPR037066">
    <property type="entry name" value="Plug_dom_sf"/>
</dbReference>
<keyword evidence="6 7" id="KW-0998">Cell outer membrane</keyword>
<dbReference type="EMBL" id="WSQA01000005">
    <property type="protein sequence ID" value="MVZ62047.1"/>
    <property type="molecule type" value="Genomic_DNA"/>
</dbReference>
<accession>A0A6N8KY76</accession>
<dbReference type="InterPro" id="IPR023996">
    <property type="entry name" value="TonB-dep_OMP_SusC/RagA"/>
</dbReference>
<evidence type="ECO:0000313" key="10">
    <source>
        <dbReference type="Proteomes" id="UP000435036"/>
    </source>
</evidence>